<evidence type="ECO:0000313" key="2">
    <source>
        <dbReference type="Proteomes" id="UP001194746"/>
    </source>
</evidence>
<gene>
    <name evidence="1" type="ORF">FE257_001533</name>
</gene>
<name>A0AAD4CTI4_ASPNN</name>
<dbReference type="Proteomes" id="UP001194746">
    <property type="component" value="Unassembled WGS sequence"/>
</dbReference>
<protein>
    <submittedName>
        <fullName evidence="1">Uncharacterized protein</fullName>
    </submittedName>
</protein>
<dbReference type="AlphaFoldDB" id="A0AAD4CTI4"/>
<accession>A0AAD4CTI4</accession>
<proteinExistence type="predicted"/>
<comment type="caution">
    <text evidence="1">The sequence shown here is derived from an EMBL/GenBank/DDBJ whole genome shotgun (WGS) entry which is preliminary data.</text>
</comment>
<reference evidence="1" key="1">
    <citation type="journal article" date="2019" name="Beilstein J. Org. Chem.">
        <title>Nanangenines: drimane sesquiterpenoids as the dominant metabolite cohort of a novel Australian fungus, Aspergillus nanangensis.</title>
        <authorList>
            <person name="Lacey H.J."/>
            <person name="Gilchrist C.L.M."/>
            <person name="Crombie A."/>
            <person name="Kalaitzis J.A."/>
            <person name="Vuong D."/>
            <person name="Rutledge P.J."/>
            <person name="Turner P."/>
            <person name="Pitt J.I."/>
            <person name="Lacey E."/>
            <person name="Chooi Y.H."/>
            <person name="Piggott A.M."/>
        </authorList>
    </citation>
    <scope>NUCLEOTIDE SEQUENCE</scope>
    <source>
        <strain evidence="1">MST-FP2251</strain>
    </source>
</reference>
<organism evidence="1 2">
    <name type="scientific">Aspergillus nanangensis</name>
    <dbReference type="NCBI Taxonomy" id="2582783"/>
    <lineage>
        <taxon>Eukaryota</taxon>
        <taxon>Fungi</taxon>
        <taxon>Dikarya</taxon>
        <taxon>Ascomycota</taxon>
        <taxon>Pezizomycotina</taxon>
        <taxon>Eurotiomycetes</taxon>
        <taxon>Eurotiomycetidae</taxon>
        <taxon>Eurotiales</taxon>
        <taxon>Aspergillaceae</taxon>
        <taxon>Aspergillus</taxon>
        <taxon>Aspergillus subgen. Circumdati</taxon>
    </lineage>
</organism>
<dbReference type="EMBL" id="VCAU01000012">
    <property type="protein sequence ID" value="KAF9892425.1"/>
    <property type="molecule type" value="Genomic_DNA"/>
</dbReference>
<evidence type="ECO:0000313" key="1">
    <source>
        <dbReference type="EMBL" id="KAF9892425.1"/>
    </source>
</evidence>
<sequence>MDLEAGAATPSYNYDSLLGTSTSSSNAASFTSSEEYPVFPNPAYLSRFYLVSSQYSGLTDLDIDLYNECYLPARALSHHDPVKREDVTPKPTYLIDNPPCKRQAAINTNCRFQDTNGTFAGLEVSGDWEAQQQCYCETYPFFDSVLGCQECFEQHGGIEGYHWFPESYVSAVSSSYCNAKPQTTGFYDFALQFAKSDSAADVPTITASDVLGTQTAASLYYTYAAATDAGDSTKGSAPVTTRLSLWRVLLAAVPLSLMLYR</sequence>
<keyword evidence="2" id="KW-1185">Reference proteome</keyword>
<reference evidence="1" key="2">
    <citation type="submission" date="2020-02" db="EMBL/GenBank/DDBJ databases">
        <authorList>
            <person name="Gilchrist C.L.M."/>
            <person name="Chooi Y.-H."/>
        </authorList>
    </citation>
    <scope>NUCLEOTIDE SEQUENCE</scope>
    <source>
        <strain evidence="1">MST-FP2251</strain>
    </source>
</reference>